<accession>A0ABS2DME5</accession>
<sequence>MDIKNIAIGILLTIAGLITLILTIRYLVKEYKNEERKKRVWHVLDVILDIFWFHINFSTIFLLTGIVSLILGIFYILIELV</sequence>
<proteinExistence type="predicted"/>
<name>A0ABS2DME5_9BACI</name>
<keyword evidence="1" id="KW-0812">Transmembrane</keyword>
<organism evidence="2 3">
    <name type="scientific">Bacillus suaedaesalsae</name>
    <dbReference type="NCBI Taxonomy" id="2810349"/>
    <lineage>
        <taxon>Bacteria</taxon>
        <taxon>Bacillati</taxon>
        <taxon>Bacillota</taxon>
        <taxon>Bacilli</taxon>
        <taxon>Bacillales</taxon>
        <taxon>Bacillaceae</taxon>
        <taxon>Bacillus</taxon>
    </lineage>
</organism>
<gene>
    <name evidence="2" type="ORF">JR050_18510</name>
</gene>
<feature type="transmembrane region" description="Helical" evidence="1">
    <location>
        <begin position="61"/>
        <end position="78"/>
    </location>
</feature>
<evidence type="ECO:0000313" key="3">
    <source>
        <dbReference type="Proteomes" id="UP001518925"/>
    </source>
</evidence>
<dbReference type="Proteomes" id="UP001518925">
    <property type="component" value="Unassembled WGS sequence"/>
</dbReference>
<dbReference type="EMBL" id="JAFELM010000043">
    <property type="protein sequence ID" value="MBM6619658.1"/>
    <property type="molecule type" value="Genomic_DNA"/>
</dbReference>
<dbReference type="RefSeq" id="WP_204205126.1">
    <property type="nucleotide sequence ID" value="NZ_JAFELM010000043.1"/>
</dbReference>
<keyword evidence="1" id="KW-0472">Membrane</keyword>
<keyword evidence="1" id="KW-1133">Transmembrane helix</keyword>
<keyword evidence="3" id="KW-1185">Reference proteome</keyword>
<protein>
    <submittedName>
        <fullName evidence="2">Uncharacterized protein</fullName>
    </submittedName>
</protein>
<evidence type="ECO:0000256" key="1">
    <source>
        <dbReference type="SAM" id="Phobius"/>
    </source>
</evidence>
<comment type="caution">
    <text evidence="2">The sequence shown here is derived from an EMBL/GenBank/DDBJ whole genome shotgun (WGS) entry which is preliminary data.</text>
</comment>
<feature type="transmembrane region" description="Helical" evidence="1">
    <location>
        <begin position="6"/>
        <end position="28"/>
    </location>
</feature>
<reference evidence="2 3" key="1">
    <citation type="submission" date="2021-02" db="EMBL/GenBank/DDBJ databases">
        <title>Bacillus sp. RD4P76, an endophyte from a halophyte.</title>
        <authorList>
            <person name="Sun J.-Q."/>
        </authorList>
    </citation>
    <scope>NUCLEOTIDE SEQUENCE [LARGE SCALE GENOMIC DNA]</scope>
    <source>
        <strain evidence="2 3">RD4P76</strain>
    </source>
</reference>
<evidence type="ECO:0000313" key="2">
    <source>
        <dbReference type="EMBL" id="MBM6619658.1"/>
    </source>
</evidence>